<protein>
    <submittedName>
        <fullName evidence="2">Uncharacterized protein</fullName>
    </submittedName>
</protein>
<keyword evidence="3" id="KW-1185">Reference proteome</keyword>
<evidence type="ECO:0000313" key="3">
    <source>
        <dbReference type="Proteomes" id="UP000821837"/>
    </source>
</evidence>
<evidence type="ECO:0000256" key="1">
    <source>
        <dbReference type="SAM" id="MobiDB-lite"/>
    </source>
</evidence>
<feature type="compositionally biased region" description="Low complexity" evidence="1">
    <location>
        <begin position="51"/>
        <end position="72"/>
    </location>
</feature>
<reference evidence="2" key="1">
    <citation type="journal article" date="2020" name="Cell">
        <title>Large-Scale Comparative Analyses of Tick Genomes Elucidate Their Genetic Diversity and Vector Capacities.</title>
        <authorList>
            <consortium name="Tick Genome and Microbiome Consortium (TIGMIC)"/>
            <person name="Jia N."/>
            <person name="Wang J."/>
            <person name="Shi W."/>
            <person name="Du L."/>
            <person name="Sun Y."/>
            <person name="Zhan W."/>
            <person name="Jiang J.F."/>
            <person name="Wang Q."/>
            <person name="Zhang B."/>
            <person name="Ji P."/>
            <person name="Bell-Sakyi L."/>
            <person name="Cui X.M."/>
            <person name="Yuan T.T."/>
            <person name="Jiang B.G."/>
            <person name="Yang W.F."/>
            <person name="Lam T.T."/>
            <person name="Chang Q.C."/>
            <person name="Ding S.J."/>
            <person name="Wang X.J."/>
            <person name="Zhu J.G."/>
            <person name="Ruan X.D."/>
            <person name="Zhao L."/>
            <person name="Wei J.T."/>
            <person name="Ye R.Z."/>
            <person name="Que T.C."/>
            <person name="Du C.H."/>
            <person name="Zhou Y.H."/>
            <person name="Cheng J.X."/>
            <person name="Dai P.F."/>
            <person name="Guo W.B."/>
            <person name="Han X.H."/>
            <person name="Huang E.J."/>
            <person name="Li L.F."/>
            <person name="Wei W."/>
            <person name="Gao Y.C."/>
            <person name="Liu J.Z."/>
            <person name="Shao H.Z."/>
            <person name="Wang X."/>
            <person name="Wang C.C."/>
            <person name="Yang T.C."/>
            <person name="Huo Q.B."/>
            <person name="Li W."/>
            <person name="Chen H.Y."/>
            <person name="Chen S.E."/>
            <person name="Zhou L.G."/>
            <person name="Ni X.B."/>
            <person name="Tian J.H."/>
            <person name="Sheng Y."/>
            <person name="Liu T."/>
            <person name="Pan Y.S."/>
            <person name="Xia L.Y."/>
            <person name="Li J."/>
            <person name="Zhao F."/>
            <person name="Cao W.C."/>
        </authorList>
    </citation>
    <scope>NUCLEOTIDE SEQUENCE</scope>
    <source>
        <strain evidence="2">Rsan-2018</strain>
    </source>
</reference>
<name>A0A9D4QED3_RHISA</name>
<gene>
    <name evidence="2" type="ORF">HPB52_022929</name>
</gene>
<dbReference type="EMBL" id="JABSTV010001247">
    <property type="protein sequence ID" value="KAH7973213.1"/>
    <property type="molecule type" value="Genomic_DNA"/>
</dbReference>
<feature type="region of interest" description="Disordered" evidence="1">
    <location>
        <begin position="1"/>
        <end position="79"/>
    </location>
</feature>
<dbReference type="Proteomes" id="UP000821837">
    <property type="component" value="Chromosome 11"/>
</dbReference>
<evidence type="ECO:0000313" key="2">
    <source>
        <dbReference type="EMBL" id="KAH7973213.1"/>
    </source>
</evidence>
<accession>A0A9D4QED3</accession>
<dbReference type="AlphaFoldDB" id="A0A9D4QED3"/>
<feature type="compositionally biased region" description="Low complexity" evidence="1">
    <location>
        <begin position="1"/>
        <end position="12"/>
    </location>
</feature>
<reference evidence="2" key="2">
    <citation type="submission" date="2021-09" db="EMBL/GenBank/DDBJ databases">
        <authorList>
            <person name="Jia N."/>
            <person name="Wang J."/>
            <person name="Shi W."/>
            <person name="Du L."/>
            <person name="Sun Y."/>
            <person name="Zhan W."/>
            <person name="Jiang J."/>
            <person name="Wang Q."/>
            <person name="Zhang B."/>
            <person name="Ji P."/>
            <person name="Sakyi L.B."/>
            <person name="Cui X."/>
            <person name="Yuan T."/>
            <person name="Jiang B."/>
            <person name="Yang W."/>
            <person name="Lam T.T.-Y."/>
            <person name="Chang Q."/>
            <person name="Ding S."/>
            <person name="Wang X."/>
            <person name="Zhu J."/>
            <person name="Ruan X."/>
            <person name="Zhao L."/>
            <person name="Wei J."/>
            <person name="Que T."/>
            <person name="Du C."/>
            <person name="Cheng J."/>
            <person name="Dai P."/>
            <person name="Han X."/>
            <person name="Huang E."/>
            <person name="Gao Y."/>
            <person name="Liu J."/>
            <person name="Shao H."/>
            <person name="Ye R."/>
            <person name="Li L."/>
            <person name="Wei W."/>
            <person name="Wang X."/>
            <person name="Wang C."/>
            <person name="Huo Q."/>
            <person name="Li W."/>
            <person name="Guo W."/>
            <person name="Chen H."/>
            <person name="Chen S."/>
            <person name="Zhou L."/>
            <person name="Zhou L."/>
            <person name="Ni X."/>
            <person name="Tian J."/>
            <person name="Zhou Y."/>
            <person name="Sheng Y."/>
            <person name="Liu T."/>
            <person name="Pan Y."/>
            <person name="Xia L."/>
            <person name="Li J."/>
            <person name="Zhao F."/>
            <person name="Cao W."/>
        </authorList>
    </citation>
    <scope>NUCLEOTIDE SEQUENCE</scope>
    <source>
        <strain evidence="2">Rsan-2018</strain>
        <tissue evidence="2">Larvae</tissue>
    </source>
</reference>
<comment type="caution">
    <text evidence="2">The sequence shown here is derived from an EMBL/GenBank/DDBJ whole genome shotgun (WGS) entry which is preliminary data.</text>
</comment>
<organism evidence="2 3">
    <name type="scientific">Rhipicephalus sanguineus</name>
    <name type="common">Brown dog tick</name>
    <name type="synonym">Ixodes sanguineus</name>
    <dbReference type="NCBI Taxonomy" id="34632"/>
    <lineage>
        <taxon>Eukaryota</taxon>
        <taxon>Metazoa</taxon>
        <taxon>Ecdysozoa</taxon>
        <taxon>Arthropoda</taxon>
        <taxon>Chelicerata</taxon>
        <taxon>Arachnida</taxon>
        <taxon>Acari</taxon>
        <taxon>Parasitiformes</taxon>
        <taxon>Ixodida</taxon>
        <taxon>Ixodoidea</taxon>
        <taxon>Ixodidae</taxon>
        <taxon>Rhipicephalinae</taxon>
        <taxon>Rhipicephalus</taxon>
        <taxon>Rhipicephalus</taxon>
    </lineage>
</organism>
<sequence length="196" mass="21021">MSMSTAESSEMSEATEDSGDDTGNGDNAHYAQNPPSSGGSTPPTPPPSPPSSNTTTSSTTKKTKSTTMTTTTTPPPLMCSVSETATHRAMFPDDGICDILMFTDVRLVDLAFEELILPDSYNLFLDLSASHYTKTTCGVSLDVKYINEMTDKGMSSALKSLQKKKIKHFGILKIYGTDADLQNYGAALLKKITTVQ</sequence>
<proteinExistence type="predicted"/>